<accession>A0AAD4SGA2</accession>
<proteinExistence type="predicted"/>
<name>A0AAD4SGA2_9MAGN</name>
<dbReference type="Proteomes" id="UP001202328">
    <property type="component" value="Unassembled WGS sequence"/>
</dbReference>
<evidence type="ECO:0000313" key="2">
    <source>
        <dbReference type="Proteomes" id="UP001202328"/>
    </source>
</evidence>
<sequence>MKGGELRCWDEPLPDALRLIFKKLSLPDILTVIPRINIEDWSRLQLQDKINQIVEMLSTIICGSVYKFGDTVLSNEGILSFIANNSEFLEELRLVMRPLEVVYKDSQDDEAHAIITTMPKMKNLEMVYLVLYIDLRGYGDVKLNENYTSSWTGCRQRELLDDCVYYSDSSDYLAWGFVTTT</sequence>
<keyword evidence="2" id="KW-1185">Reference proteome</keyword>
<evidence type="ECO:0000313" key="1">
    <source>
        <dbReference type="EMBL" id="KAI3901799.1"/>
    </source>
</evidence>
<protein>
    <submittedName>
        <fullName evidence="1">Uncharacterized protein</fullName>
    </submittedName>
</protein>
<organism evidence="1 2">
    <name type="scientific">Papaver atlanticum</name>
    <dbReference type="NCBI Taxonomy" id="357466"/>
    <lineage>
        <taxon>Eukaryota</taxon>
        <taxon>Viridiplantae</taxon>
        <taxon>Streptophyta</taxon>
        <taxon>Embryophyta</taxon>
        <taxon>Tracheophyta</taxon>
        <taxon>Spermatophyta</taxon>
        <taxon>Magnoliopsida</taxon>
        <taxon>Ranunculales</taxon>
        <taxon>Papaveraceae</taxon>
        <taxon>Papaveroideae</taxon>
        <taxon>Papaver</taxon>
    </lineage>
</organism>
<reference evidence="1" key="1">
    <citation type="submission" date="2022-04" db="EMBL/GenBank/DDBJ databases">
        <title>A functionally conserved STORR gene fusion in Papaver species that diverged 16.8 million years ago.</title>
        <authorList>
            <person name="Catania T."/>
        </authorList>
    </citation>
    <scope>NUCLEOTIDE SEQUENCE</scope>
    <source>
        <strain evidence="1">S-188037</strain>
    </source>
</reference>
<dbReference type="AlphaFoldDB" id="A0AAD4SGA2"/>
<gene>
    <name evidence="1" type="ORF">MKW98_013914</name>
</gene>
<dbReference type="EMBL" id="JAJJMB010011506">
    <property type="protein sequence ID" value="KAI3901799.1"/>
    <property type="molecule type" value="Genomic_DNA"/>
</dbReference>
<comment type="caution">
    <text evidence="1">The sequence shown here is derived from an EMBL/GenBank/DDBJ whole genome shotgun (WGS) entry which is preliminary data.</text>
</comment>